<accession>A0A1T1AU51</accession>
<dbReference type="Proteomes" id="UP000190750">
    <property type="component" value="Unassembled WGS sequence"/>
</dbReference>
<evidence type="ECO:0000259" key="1">
    <source>
        <dbReference type="SMART" id="SM00834"/>
    </source>
</evidence>
<protein>
    <submittedName>
        <fullName evidence="2">FmdB family transcriptional regulator</fullName>
    </submittedName>
</protein>
<dbReference type="Pfam" id="PF09723">
    <property type="entry name" value="Zn_ribbon_8"/>
    <property type="match status" value="1"/>
</dbReference>
<sequence>MPLYDYQCQACGHHFEALVRSGSTPACPACASVALTKCVSPIAPAGKIEAIRMAHRRVAAAQGLFDNYSPSDKAKLLQGKKNI</sequence>
<proteinExistence type="predicted"/>
<dbReference type="STRING" id="28066.RF819_13160"/>
<dbReference type="EMBL" id="MTJN01000002">
    <property type="protein sequence ID" value="OOV07553.1"/>
    <property type="molecule type" value="Genomic_DNA"/>
</dbReference>
<dbReference type="AlphaFoldDB" id="A0A1T1AU51"/>
<dbReference type="OrthoDB" id="9813321at2"/>
<organism evidence="2 3">
    <name type="scientific">Rhodoferax fermentans</name>
    <dbReference type="NCBI Taxonomy" id="28066"/>
    <lineage>
        <taxon>Bacteria</taxon>
        <taxon>Pseudomonadati</taxon>
        <taxon>Pseudomonadota</taxon>
        <taxon>Betaproteobacteria</taxon>
        <taxon>Burkholderiales</taxon>
        <taxon>Comamonadaceae</taxon>
        <taxon>Rhodoferax</taxon>
    </lineage>
</organism>
<dbReference type="SMART" id="SM00834">
    <property type="entry name" value="CxxC_CXXC_SSSS"/>
    <property type="match status" value="1"/>
</dbReference>
<keyword evidence="3" id="KW-1185">Reference proteome</keyword>
<evidence type="ECO:0000313" key="2">
    <source>
        <dbReference type="EMBL" id="OOV07553.1"/>
    </source>
</evidence>
<reference evidence="2 3" key="1">
    <citation type="submission" date="2017-01" db="EMBL/GenBank/DDBJ databases">
        <title>Genome sequencing of Rhodoferax fermentans JCM 7819.</title>
        <authorList>
            <person name="Kim Y.J."/>
            <person name="Farh M.E.-A."/>
            <person name="Yang D.-C."/>
        </authorList>
    </citation>
    <scope>NUCLEOTIDE SEQUENCE [LARGE SCALE GENOMIC DNA]</scope>
    <source>
        <strain evidence="2 3">JCM 7819</strain>
    </source>
</reference>
<dbReference type="NCBIfam" id="TIGR02605">
    <property type="entry name" value="CxxC_CxxC_SSSS"/>
    <property type="match status" value="1"/>
</dbReference>
<name>A0A1T1AU51_RHOFE</name>
<dbReference type="InterPro" id="IPR013429">
    <property type="entry name" value="Regulatory_FmdB_Zinc_ribbon"/>
</dbReference>
<gene>
    <name evidence="2" type="ORF">RF819_13160</name>
</gene>
<comment type="caution">
    <text evidence="2">The sequence shown here is derived from an EMBL/GenBank/DDBJ whole genome shotgun (WGS) entry which is preliminary data.</text>
</comment>
<evidence type="ECO:0000313" key="3">
    <source>
        <dbReference type="Proteomes" id="UP000190750"/>
    </source>
</evidence>
<feature type="domain" description="Putative regulatory protein FmdB zinc ribbon" evidence="1">
    <location>
        <begin position="1"/>
        <end position="40"/>
    </location>
</feature>
<dbReference type="RefSeq" id="WP_078365402.1">
    <property type="nucleotide sequence ID" value="NZ_MTJN01000002.1"/>
</dbReference>